<organism evidence="1 2">
    <name type="scientific">Pistacia atlantica</name>
    <dbReference type="NCBI Taxonomy" id="434234"/>
    <lineage>
        <taxon>Eukaryota</taxon>
        <taxon>Viridiplantae</taxon>
        <taxon>Streptophyta</taxon>
        <taxon>Embryophyta</taxon>
        <taxon>Tracheophyta</taxon>
        <taxon>Spermatophyta</taxon>
        <taxon>Magnoliopsida</taxon>
        <taxon>eudicotyledons</taxon>
        <taxon>Gunneridae</taxon>
        <taxon>Pentapetalae</taxon>
        <taxon>rosids</taxon>
        <taxon>malvids</taxon>
        <taxon>Sapindales</taxon>
        <taxon>Anacardiaceae</taxon>
        <taxon>Pistacia</taxon>
    </lineage>
</organism>
<evidence type="ECO:0000313" key="2">
    <source>
        <dbReference type="Proteomes" id="UP001164250"/>
    </source>
</evidence>
<name>A0ACC1ADV3_9ROSI</name>
<gene>
    <name evidence="1" type="ORF">Patl1_09442</name>
</gene>
<reference evidence="2" key="1">
    <citation type="journal article" date="2023" name="G3 (Bethesda)">
        <title>Genome assembly and association tests identify interacting loci associated with vigor, precocity, and sex in interspecific pistachio rootstocks.</title>
        <authorList>
            <person name="Palmer W."/>
            <person name="Jacygrad E."/>
            <person name="Sagayaradj S."/>
            <person name="Cavanaugh K."/>
            <person name="Han R."/>
            <person name="Bertier L."/>
            <person name="Beede B."/>
            <person name="Kafkas S."/>
            <person name="Golino D."/>
            <person name="Preece J."/>
            <person name="Michelmore R."/>
        </authorList>
    </citation>
    <scope>NUCLEOTIDE SEQUENCE [LARGE SCALE GENOMIC DNA]</scope>
</reference>
<sequence length="741" mass="80854">MDSDNLSSTTAGKPIRCRAAIARLPGEPLVIEEILVDPPSSHEVRIRIICTGLCYSDITFWKMKDFPAVFPRILGHEAIGKVESVGENVNEVAEGDIVIPYFLADCSECVDCKSKKSNLCSKFPFKVSPWMARSETSRFTDLKGQTLHHFLFVSSFSEYTVVDIANIGVGAAWRTANVEAGSTVVIFGLGSIGLAVAEGARLCGATRIIGVDVIPEKFEIGKKFGVTEFVNAKSCGDKSVSQVINEMTDGGADYCFECVGSSSLVQEAYACCRKGWGKTIVLGVDKPGAQVTLSSFDVLHSGKILIGSLFGGLKAKTDIPILLKRYMDKELQLDEFVTHEMKFEDINKAFDLLIQGNFEEAIHGRSIKGNEAAIARVPGEPLVIEEILVDPPSYLEVRIRIICTSLCHSDLTMWKMKDFPGVFPRILGHEAIGMVESVGEGVNEVAEGDIVIPCLMPDCRECVDCRSKKSNLCSIFPFKISPWMIRSETSRFKDLKGETIHHFLFVSSFSEYTVVDIVNLVKVDPEIPPNRACLLSCGVSTGVGAAWRTANVEAGSTVAIFGLGAIGLAVAEGARLCGATRIIGVDMIPEKFEIGKKFGVTDFVHSKSCGDKSASQIINEMTDGGADYCFECVGFASVVHEAYACCRKGWGKTIVLGVDKPDSQLSLNSLDFLHSGKTLIASPFGGLKAKSDIPDLLKRYMDKELQLDEFVTHEMGFEEINKAFDLLMEGKCLRCVIWMDK</sequence>
<accession>A0ACC1ADV3</accession>
<evidence type="ECO:0000313" key="1">
    <source>
        <dbReference type="EMBL" id="KAJ0085699.1"/>
    </source>
</evidence>
<dbReference type="Proteomes" id="UP001164250">
    <property type="component" value="Chromosome 10"/>
</dbReference>
<proteinExistence type="predicted"/>
<protein>
    <submittedName>
        <fullName evidence="1">Uncharacterized protein</fullName>
    </submittedName>
</protein>
<dbReference type="EMBL" id="CM047906">
    <property type="protein sequence ID" value="KAJ0085699.1"/>
    <property type="molecule type" value="Genomic_DNA"/>
</dbReference>
<keyword evidence="2" id="KW-1185">Reference proteome</keyword>
<comment type="caution">
    <text evidence="1">The sequence shown here is derived from an EMBL/GenBank/DDBJ whole genome shotgun (WGS) entry which is preliminary data.</text>
</comment>